<keyword evidence="15" id="KW-1185">Reference proteome</keyword>
<dbReference type="PROSITE" id="PS50109">
    <property type="entry name" value="HIS_KIN"/>
    <property type="match status" value="1"/>
</dbReference>
<dbReference type="PROSITE" id="PS50885">
    <property type="entry name" value="HAMP"/>
    <property type="match status" value="1"/>
</dbReference>
<evidence type="ECO:0000256" key="1">
    <source>
        <dbReference type="ARBA" id="ARBA00000085"/>
    </source>
</evidence>
<protein>
    <recommendedName>
        <fullName evidence="3">histidine kinase</fullName>
        <ecNumber evidence="3">2.7.13.3</ecNumber>
    </recommendedName>
</protein>
<keyword evidence="6 11" id="KW-0812">Transmembrane</keyword>
<dbReference type="Pfam" id="PF00512">
    <property type="entry name" value="HisKA"/>
    <property type="match status" value="1"/>
</dbReference>
<evidence type="ECO:0000256" key="8">
    <source>
        <dbReference type="ARBA" id="ARBA00022989"/>
    </source>
</evidence>
<dbReference type="PRINTS" id="PR00344">
    <property type="entry name" value="BCTRLSENSOR"/>
</dbReference>
<dbReference type="InterPro" id="IPR004358">
    <property type="entry name" value="Sig_transdc_His_kin-like_C"/>
</dbReference>
<comment type="catalytic activity">
    <reaction evidence="1">
        <text>ATP + protein L-histidine = ADP + protein N-phospho-L-histidine.</text>
        <dbReference type="EC" id="2.7.13.3"/>
    </reaction>
</comment>
<dbReference type="EMBL" id="BJMV01000001">
    <property type="protein sequence ID" value="GEB84305.1"/>
    <property type="molecule type" value="Genomic_DNA"/>
</dbReference>
<dbReference type="SUPFAM" id="SSF55874">
    <property type="entry name" value="ATPase domain of HSP90 chaperone/DNA topoisomerase II/histidine kinase"/>
    <property type="match status" value="1"/>
</dbReference>
<evidence type="ECO:0000256" key="2">
    <source>
        <dbReference type="ARBA" id="ARBA00004370"/>
    </source>
</evidence>
<dbReference type="InterPro" id="IPR050428">
    <property type="entry name" value="TCS_sensor_his_kinase"/>
</dbReference>
<evidence type="ECO:0000259" key="12">
    <source>
        <dbReference type="PROSITE" id="PS50109"/>
    </source>
</evidence>
<dbReference type="SUPFAM" id="SSF158472">
    <property type="entry name" value="HAMP domain-like"/>
    <property type="match status" value="1"/>
</dbReference>
<organism evidence="14 15">
    <name type="scientific">Acetobacter peroxydans</name>
    <dbReference type="NCBI Taxonomy" id="104098"/>
    <lineage>
        <taxon>Bacteria</taxon>
        <taxon>Pseudomonadati</taxon>
        <taxon>Pseudomonadota</taxon>
        <taxon>Alphaproteobacteria</taxon>
        <taxon>Acetobacterales</taxon>
        <taxon>Acetobacteraceae</taxon>
        <taxon>Acetobacter</taxon>
    </lineage>
</organism>
<dbReference type="Gene3D" id="6.10.340.10">
    <property type="match status" value="1"/>
</dbReference>
<evidence type="ECO:0000256" key="3">
    <source>
        <dbReference type="ARBA" id="ARBA00012438"/>
    </source>
</evidence>
<dbReference type="OrthoDB" id="9815202at2"/>
<dbReference type="GO" id="GO:0000155">
    <property type="term" value="F:phosphorelay sensor kinase activity"/>
    <property type="evidence" value="ECO:0007669"/>
    <property type="project" value="InterPro"/>
</dbReference>
<dbReference type="InterPro" id="IPR036890">
    <property type="entry name" value="HATPase_C_sf"/>
</dbReference>
<dbReference type="PANTHER" id="PTHR45436">
    <property type="entry name" value="SENSOR HISTIDINE KINASE YKOH"/>
    <property type="match status" value="1"/>
</dbReference>
<keyword evidence="7 14" id="KW-0418">Kinase</keyword>
<comment type="subcellular location">
    <subcellularLocation>
        <location evidence="2">Membrane</location>
    </subcellularLocation>
</comment>
<evidence type="ECO:0000313" key="15">
    <source>
        <dbReference type="Proteomes" id="UP000317730"/>
    </source>
</evidence>
<dbReference type="InterPro" id="IPR003594">
    <property type="entry name" value="HATPase_dom"/>
</dbReference>
<keyword evidence="8 11" id="KW-1133">Transmembrane helix</keyword>
<dbReference type="Gene3D" id="1.10.287.130">
    <property type="match status" value="1"/>
</dbReference>
<dbReference type="CDD" id="cd00082">
    <property type="entry name" value="HisKA"/>
    <property type="match status" value="1"/>
</dbReference>
<keyword evidence="10 11" id="KW-0472">Membrane</keyword>
<feature type="domain" description="HAMP" evidence="13">
    <location>
        <begin position="178"/>
        <end position="231"/>
    </location>
</feature>
<evidence type="ECO:0000313" key="14">
    <source>
        <dbReference type="EMBL" id="GEB84305.1"/>
    </source>
</evidence>
<dbReference type="SMART" id="SM00387">
    <property type="entry name" value="HATPase_c"/>
    <property type="match status" value="1"/>
</dbReference>
<dbReference type="Gene3D" id="3.30.565.10">
    <property type="entry name" value="Histidine kinase-like ATPase, C-terminal domain"/>
    <property type="match status" value="1"/>
</dbReference>
<comment type="caution">
    <text evidence="14">The sequence shown here is derived from an EMBL/GenBank/DDBJ whole genome shotgun (WGS) entry which is preliminary data.</text>
</comment>
<feature type="transmembrane region" description="Helical" evidence="11">
    <location>
        <begin position="12"/>
        <end position="35"/>
    </location>
</feature>
<evidence type="ECO:0000256" key="5">
    <source>
        <dbReference type="ARBA" id="ARBA00022679"/>
    </source>
</evidence>
<proteinExistence type="predicted"/>
<evidence type="ECO:0000256" key="11">
    <source>
        <dbReference type="SAM" id="Phobius"/>
    </source>
</evidence>
<evidence type="ECO:0000256" key="7">
    <source>
        <dbReference type="ARBA" id="ARBA00022777"/>
    </source>
</evidence>
<gene>
    <name evidence="14" type="primary">ragB</name>
    <name evidence="14" type="ORF">APE01nite_01020</name>
</gene>
<dbReference type="RefSeq" id="WP_141374271.1">
    <property type="nucleotide sequence ID" value="NZ_BAPL01000016.1"/>
</dbReference>
<evidence type="ECO:0000256" key="9">
    <source>
        <dbReference type="ARBA" id="ARBA00023012"/>
    </source>
</evidence>
<evidence type="ECO:0000256" key="6">
    <source>
        <dbReference type="ARBA" id="ARBA00022692"/>
    </source>
</evidence>
<evidence type="ECO:0000256" key="4">
    <source>
        <dbReference type="ARBA" id="ARBA00022553"/>
    </source>
</evidence>
<dbReference type="SMART" id="SM00388">
    <property type="entry name" value="HisKA"/>
    <property type="match status" value="1"/>
</dbReference>
<dbReference type="SUPFAM" id="SSF47384">
    <property type="entry name" value="Homodimeric domain of signal transducing histidine kinase"/>
    <property type="match status" value="1"/>
</dbReference>
<dbReference type="AlphaFoldDB" id="A0A4Y3TU68"/>
<dbReference type="InterPro" id="IPR036097">
    <property type="entry name" value="HisK_dim/P_sf"/>
</dbReference>
<keyword evidence="4" id="KW-0597">Phosphoprotein</keyword>
<name>A0A4Y3TU68_9PROT</name>
<dbReference type="InterPro" id="IPR005467">
    <property type="entry name" value="His_kinase_dom"/>
</dbReference>
<dbReference type="InterPro" id="IPR003661">
    <property type="entry name" value="HisK_dim/P_dom"/>
</dbReference>
<dbReference type="GO" id="GO:0005886">
    <property type="term" value="C:plasma membrane"/>
    <property type="evidence" value="ECO:0007669"/>
    <property type="project" value="TreeGrafter"/>
</dbReference>
<dbReference type="SMART" id="SM00304">
    <property type="entry name" value="HAMP"/>
    <property type="match status" value="1"/>
</dbReference>
<feature type="domain" description="Histidine kinase" evidence="12">
    <location>
        <begin position="239"/>
        <end position="455"/>
    </location>
</feature>
<accession>A0A4Y3TU68</accession>
<dbReference type="EC" id="2.7.13.3" evidence="3"/>
<keyword evidence="5" id="KW-0808">Transferase</keyword>
<dbReference type="Proteomes" id="UP000317730">
    <property type="component" value="Unassembled WGS sequence"/>
</dbReference>
<evidence type="ECO:0000259" key="13">
    <source>
        <dbReference type="PROSITE" id="PS50885"/>
    </source>
</evidence>
<dbReference type="InterPro" id="IPR003660">
    <property type="entry name" value="HAMP_dom"/>
</dbReference>
<dbReference type="Pfam" id="PF00672">
    <property type="entry name" value="HAMP"/>
    <property type="match status" value="1"/>
</dbReference>
<dbReference type="Pfam" id="PF02518">
    <property type="entry name" value="HATPase_c"/>
    <property type="match status" value="1"/>
</dbReference>
<dbReference type="CDD" id="cd06225">
    <property type="entry name" value="HAMP"/>
    <property type="match status" value="1"/>
</dbReference>
<feature type="transmembrane region" description="Helical" evidence="11">
    <location>
        <begin position="157"/>
        <end position="176"/>
    </location>
</feature>
<keyword evidence="9" id="KW-0902">Two-component regulatory system</keyword>
<reference evidence="14 15" key="1">
    <citation type="submission" date="2019-06" db="EMBL/GenBank/DDBJ databases">
        <title>Whole genome shotgun sequence of Acetobacter peroxydans NBRC 13755.</title>
        <authorList>
            <person name="Hosoyama A."/>
            <person name="Uohara A."/>
            <person name="Ohji S."/>
            <person name="Ichikawa N."/>
        </authorList>
    </citation>
    <scope>NUCLEOTIDE SEQUENCE [LARGE SCALE GENOMIC DNA]</scope>
    <source>
        <strain evidence="14 15">NBRC 13755</strain>
    </source>
</reference>
<dbReference type="PANTHER" id="PTHR45436:SF8">
    <property type="entry name" value="HISTIDINE KINASE"/>
    <property type="match status" value="1"/>
</dbReference>
<sequence>MFLTELFRTAAFRITLMALAAMAGVMVMQFGLVYAQMEAVESRRSTELLEGEAELLAQMSPEHLEYVIRRRATGDLRLIINSAGLFDAGHALIAGDLHSWPHGLKADGKPHNIEIYPEEGAPYPLRLLAVSLPNGTILVLGRSFHLLAEQKLMLRHAMLVAAVPTFLFALFLGIVLSHRALSRVKEMHEAIDRIMAGDIHERLPAARERDDLERLAGSVNRMLDRLERLMDGMREVGNDIAHDLRTPLSRVRARLERALSAGLGPVELEAAMGRAVDDLDQCLGIITALLRIAELENSRRKAGFGQVALRDLVADVSDLYEPIAEMENKRLLVFKPLPPVQVFGDRHLLIELLANLVDNGIKFTPEGGSIMLGVAEQGGRAELSVTDTGAGIAPEERQAVLSRFYRSDKSRHVPGSGLGLSLVCAIAHLHEAEVHVESGPDGRGTCFRICFPLMRERPEGVAP</sequence>
<evidence type="ECO:0000256" key="10">
    <source>
        <dbReference type="ARBA" id="ARBA00023136"/>
    </source>
</evidence>